<gene>
    <name evidence="1" type="ORF">RFULGI_LOCUS7110</name>
</gene>
<dbReference type="AlphaFoldDB" id="A0A9N9CVX9"/>
<accession>A0A9N9CVX9</accession>
<name>A0A9N9CVX9_9GLOM</name>
<comment type="caution">
    <text evidence="1">The sequence shown here is derived from an EMBL/GenBank/DDBJ whole genome shotgun (WGS) entry which is preliminary data.</text>
</comment>
<proteinExistence type="predicted"/>
<protein>
    <submittedName>
        <fullName evidence="1">2772_t:CDS:1</fullName>
    </submittedName>
</protein>
<keyword evidence="2" id="KW-1185">Reference proteome</keyword>
<reference evidence="1" key="1">
    <citation type="submission" date="2021-06" db="EMBL/GenBank/DDBJ databases">
        <authorList>
            <person name="Kallberg Y."/>
            <person name="Tangrot J."/>
            <person name="Rosling A."/>
        </authorList>
    </citation>
    <scope>NUCLEOTIDE SEQUENCE</scope>
    <source>
        <strain evidence="1">IN212</strain>
    </source>
</reference>
<organism evidence="1 2">
    <name type="scientific">Racocetra fulgida</name>
    <dbReference type="NCBI Taxonomy" id="60492"/>
    <lineage>
        <taxon>Eukaryota</taxon>
        <taxon>Fungi</taxon>
        <taxon>Fungi incertae sedis</taxon>
        <taxon>Mucoromycota</taxon>
        <taxon>Glomeromycotina</taxon>
        <taxon>Glomeromycetes</taxon>
        <taxon>Diversisporales</taxon>
        <taxon>Gigasporaceae</taxon>
        <taxon>Racocetra</taxon>
    </lineage>
</organism>
<evidence type="ECO:0000313" key="2">
    <source>
        <dbReference type="Proteomes" id="UP000789396"/>
    </source>
</evidence>
<evidence type="ECO:0000313" key="1">
    <source>
        <dbReference type="EMBL" id="CAG8614481.1"/>
    </source>
</evidence>
<dbReference type="Proteomes" id="UP000789396">
    <property type="component" value="Unassembled WGS sequence"/>
</dbReference>
<sequence>MSEEIQNTPIEENSEVPHRRAMCLKHGLQVDGSKAELVGHLEAFWNDPEKKPVKSEAIKRKSADSEFSKKYDERDGFSSLEEFCYNDVFFFYMENKVEKKIEKKLSNSLSRDQYEYNAICDASRSNSRRFKKKGKGGTGMIKTEAIYFKVAEEEGWNQIMRVMTLINYWIRLGRKQSNKKDLSYHIIEDHGNLKDKDFVEIFENASLAIRNLLQRVRKLAKDSVSPFYKAKSEK</sequence>
<dbReference type="EMBL" id="CAJVPZ010009944">
    <property type="protein sequence ID" value="CAG8614481.1"/>
    <property type="molecule type" value="Genomic_DNA"/>
</dbReference>